<comment type="caution">
    <text evidence="1">The sequence shown here is derived from an EMBL/GenBank/DDBJ whole genome shotgun (WGS) entry which is preliminary data.</text>
</comment>
<organism evidence="1 2">
    <name type="scientific">Ambrosiozyma monospora</name>
    <name type="common">Yeast</name>
    <name type="synonym">Endomycopsis monosporus</name>
    <dbReference type="NCBI Taxonomy" id="43982"/>
    <lineage>
        <taxon>Eukaryota</taxon>
        <taxon>Fungi</taxon>
        <taxon>Dikarya</taxon>
        <taxon>Ascomycota</taxon>
        <taxon>Saccharomycotina</taxon>
        <taxon>Pichiomycetes</taxon>
        <taxon>Pichiales</taxon>
        <taxon>Pichiaceae</taxon>
        <taxon>Ambrosiozyma</taxon>
    </lineage>
</organism>
<evidence type="ECO:0000313" key="2">
    <source>
        <dbReference type="Proteomes" id="UP001165064"/>
    </source>
</evidence>
<evidence type="ECO:0000313" key="1">
    <source>
        <dbReference type="EMBL" id="GME82042.1"/>
    </source>
</evidence>
<gene>
    <name evidence="1" type="ORF">Amon02_000527700</name>
</gene>
<dbReference type="EMBL" id="BSXS01003845">
    <property type="protein sequence ID" value="GME82042.1"/>
    <property type="molecule type" value="Genomic_DNA"/>
</dbReference>
<accession>A0ACB5T6A0</accession>
<keyword evidence="2" id="KW-1185">Reference proteome</keyword>
<protein>
    <submittedName>
        <fullName evidence="1">Unnamed protein product</fullName>
    </submittedName>
</protein>
<dbReference type="Proteomes" id="UP001165064">
    <property type="component" value="Unassembled WGS sequence"/>
</dbReference>
<sequence length="153" mass="16646">MNCSWASANSRKPAQRSMRMAFMVMAANLAGISGGQILRSKDAPLYKTAFMALTIIACFTLALVIFMIAQYITANKRLDKLYPGSAEAVKQLADVGTESDTGTVKVMVVGDSADDHEKVNELLSGLTNDGSKFDVQTANDKVVSFEQGFRYIY</sequence>
<proteinExistence type="predicted"/>
<reference evidence="1" key="1">
    <citation type="submission" date="2023-04" db="EMBL/GenBank/DDBJ databases">
        <title>Ambrosiozyma monospora NBRC 10751.</title>
        <authorList>
            <person name="Ichikawa N."/>
            <person name="Sato H."/>
            <person name="Tonouchi N."/>
        </authorList>
    </citation>
    <scope>NUCLEOTIDE SEQUENCE</scope>
    <source>
        <strain evidence="1">NBRC 10751</strain>
    </source>
</reference>
<name>A0ACB5T6A0_AMBMO</name>